<keyword evidence="4" id="KW-0540">Nuclease</keyword>
<dbReference type="GO" id="GO:0006388">
    <property type="term" value="P:tRNA splicing, via endonucleolytic cleavage and ligation"/>
    <property type="evidence" value="ECO:0007669"/>
    <property type="project" value="InterPro"/>
</dbReference>
<protein>
    <submittedName>
        <fullName evidence="4">tRNA-splicing endonuclease subunit Sen15</fullName>
    </submittedName>
</protein>
<gene>
    <name evidence="4" type="ORF">MGAL_10B036698</name>
</gene>
<dbReference type="GO" id="GO:0003676">
    <property type="term" value="F:nucleic acid binding"/>
    <property type="evidence" value="ECO:0007669"/>
    <property type="project" value="InterPro"/>
</dbReference>
<dbReference type="Gene3D" id="3.40.1350.10">
    <property type="match status" value="1"/>
</dbReference>
<name>A0A8B6EL12_MYTGA</name>
<dbReference type="InterPro" id="IPR036167">
    <property type="entry name" value="tRNA_intron_Endo_cat-like_sf"/>
</dbReference>
<dbReference type="OrthoDB" id="10002170at2759"/>
<keyword evidence="5" id="KW-1185">Reference proteome</keyword>
<dbReference type="GO" id="GO:0004519">
    <property type="term" value="F:endonuclease activity"/>
    <property type="evidence" value="ECO:0007669"/>
    <property type="project" value="UniProtKB-KW"/>
</dbReference>
<dbReference type="EMBL" id="UYJE01005351">
    <property type="protein sequence ID" value="VDI36586.1"/>
    <property type="molecule type" value="Genomic_DNA"/>
</dbReference>
<evidence type="ECO:0000259" key="3">
    <source>
        <dbReference type="Pfam" id="PF09631"/>
    </source>
</evidence>
<evidence type="ECO:0000256" key="1">
    <source>
        <dbReference type="ARBA" id="ARBA00006091"/>
    </source>
</evidence>
<keyword evidence="4" id="KW-0378">Hydrolase</keyword>
<organism evidence="4 5">
    <name type="scientific">Mytilus galloprovincialis</name>
    <name type="common">Mediterranean mussel</name>
    <dbReference type="NCBI Taxonomy" id="29158"/>
    <lineage>
        <taxon>Eukaryota</taxon>
        <taxon>Metazoa</taxon>
        <taxon>Spiralia</taxon>
        <taxon>Lophotrochozoa</taxon>
        <taxon>Mollusca</taxon>
        <taxon>Bivalvia</taxon>
        <taxon>Autobranchia</taxon>
        <taxon>Pteriomorphia</taxon>
        <taxon>Mytilida</taxon>
        <taxon>Mytiloidea</taxon>
        <taxon>Mytilidae</taxon>
        <taxon>Mytilinae</taxon>
        <taxon>Mytilus</taxon>
    </lineage>
</organism>
<dbReference type="GO" id="GO:0005634">
    <property type="term" value="C:nucleus"/>
    <property type="evidence" value="ECO:0007669"/>
    <property type="project" value="UniProtKB-ARBA"/>
</dbReference>
<dbReference type="SUPFAM" id="SSF53032">
    <property type="entry name" value="tRNA-intron endonuclease catalytic domain-like"/>
    <property type="match status" value="1"/>
</dbReference>
<feature type="domain" description="tRNA-splicing endonuclease subunit Sen15" evidence="3">
    <location>
        <begin position="18"/>
        <end position="111"/>
    </location>
</feature>
<comment type="similarity">
    <text evidence="1">Belongs to the SEN15 family.</text>
</comment>
<proteinExistence type="inferred from homology"/>
<dbReference type="Pfam" id="PF09631">
    <property type="entry name" value="Sen15"/>
    <property type="match status" value="1"/>
</dbReference>
<reference evidence="4" key="1">
    <citation type="submission" date="2018-11" db="EMBL/GenBank/DDBJ databases">
        <authorList>
            <person name="Alioto T."/>
            <person name="Alioto T."/>
        </authorList>
    </citation>
    <scope>NUCLEOTIDE SEQUENCE</scope>
</reference>
<dbReference type="InterPro" id="IPR011856">
    <property type="entry name" value="tRNA_endonuc-like_dom_sf"/>
</dbReference>
<comment type="caution">
    <text evidence="4">The sequence shown here is derived from an EMBL/GenBank/DDBJ whole genome shotgun (WGS) entry which is preliminary data.</text>
</comment>
<accession>A0A8B6EL12</accession>
<evidence type="ECO:0000313" key="4">
    <source>
        <dbReference type="EMBL" id="VDI36586.1"/>
    </source>
</evidence>
<evidence type="ECO:0000256" key="2">
    <source>
        <dbReference type="ARBA" id="ARBA00022694"/>
    </source>
</evidence>
<keyword evidence="2" id="KW-0819">tRNA processing</keyword>
<dbReference type="Proteomes" id="UP000596742">
    <property type="component" value="Unassembled WGS sequence"/>
</dbReference>
<sequence length="151" mass="17623">MEQTKLTVEEEPSLVSRVYLDLCEARGWWNVTIHNQADQSFISGHPNRHEPRQLVLPISSHQMVSPMQFQHYIHTIKLEDYKTEGLTLAICEPDTTTVYYKISDGLVQPESPEITDVKKCERYQIFQKRKADLDTSVQAYTNRLKRKQEEG</sequence>
<keyword evidence="4" id="KW-0255">Endonuclease</keyword>
<dbReference type="InterPro" id="IPR018593">
    <property type="entry name" value="tRNA-endonuc_su_Sen15"/>
</dbReference>
<dbReference type="PANTHER" id="PTHR28582">
    <property type="entry name" value="TRNA-SPLICING ENDONUCLEASE SUBUNIT SEN15"/>
    <property type="match status" value="1"/>
</dbReference>
<dbReference type="PANTHER" id="PTHR28582:SF1">
    <property type="entry name" value="TRNA-SPLICING ENDONUCLEASE SUBUNIT SEN15"/>
    <property type="match status" value="1"/>
</dbReference>
<evidence type="ECO:0000313" key="5">
    <source>
        <dbReference type="Proteomes" id="UP000596742"/>
    </source>
</evidence>
<dbReference type="AlphaFoldDB" id="A0A8B6EL12"/>